<feature type="compositionally biased region" description="Polar residues" evidence="2">
    <location>
        <begin position="270"/>
        <end position="297"/>
    </location>
</feature>
<feature type="region of interest" description="Disordered" evidence="2">
    <location>
        <begin position="41"/>
        <end position="78"/>
    </location>
</feature>
<name>A0A8J8T528_HALGN</name>
<dbReference type="Proteomes" id="UP000785679">
    <property type="component" value="Unassembled WGS sequence"/>
</dbReference>
<feature type="coiled-coil region" evidence="1">
    <location>
        <begin position="94"/>
        <end position="128"/>
    </location>
</feature>
<proteinExistence type="predicted"/>
<evidence type="ECO:0000313" key="3">
    <source>
        <dbReference type="EMBL" id="TNV82040.1"/>
    </source>
</evidence>
<dbReference type="EMBL" id="RRYP01005430">
    <property type="protein sequence ID" value="TNV82040.1"/>
    <property type="molecule type" value="Genomic_DNA"/>
</dbReference>
<evidence type="ECO:0000313" key="4">
    <source>
        <dbReference type="Proteomes" id="UP000785679"/>
    </source>
</evidence>
<dbReference type="AlphaFoldDB" id="A0A8J8T528"/>
<evidence type="ECO:0000256" key="2">
    <source>
        <dbReference type="SAM" id="MobiDB-lite"/>
    </source>
</evidence>
<feature type="compositionally biased region" description="Low complexity" evidence="2">
    <location>
        <begin position="250"/>
        <end position="263"/>
    </location>
</feature>
<dbReference type="OrthoDB" id="326001at2759"/>
<feature type="compositionally biased region" description="Basic residues" evidence="2">
    <location>
        <begin position="655"/>
        <end position="673"/>
    </location>
</feature>
<reference evidence="3" key="1">
    <citation type="submission" date="2019-06" db="EMBL/GenBank/DDBJ databases">
        <authorList>
            <person name="Zheng W."/>
        </authorList>
    </citation>
    <scope>NUCLEOTIDE SEQUENCE</scope>
    <source>
        <strain evidence="3">QDHG01</strain>
    </source>
</reference>
<feature type="region of interest" description="Disordered" evidence="2">
    <location>
        <begin position="653"/>
        <end position="673"/>
    </location>
</feature>
<gene>
    <name evidence="3" type="ORF">FGO68_gene10969</name>
</gene>
<feature type="region of interest" description="Disordered" evidence="2">
    <location>
        <begin position="250"/>
        <end position="305"/>
    </location>
</feature>
<organism evidence="3 4">
    <name type="scientific">Halteria grandinella</name>
    <dbReference type="NCBI Taxonomy" id="5974"/>
    <lineage>
        <taxon>Eukaryota</taxon>
        <taxon>Sar</taxon>
        <taxon>Alveolata</taxon>
        <taxon>Ciliophora</taxon>
        <taxon>Intramacronucleata</taxon>
        <taxon>Spirotrichea</taxon>
        <taxon>Stichotrichia</taxon>
        <taxon>Sporadotrichida</taxon>
        <taxon>Halteriidae</taxon>
        <taxon>Halteria</taxon>
    </lineage>
</organism>
<sequence>MIVTVKDDYDKDKGTDLPMFSRVGKTTISMYIAFSQAEMNKHEEQEWLKQNPGSDINDYREKKKNSRKKNDDGGLGALKDQREKLLKDDQTVTLKEIEEYFSEIRNKRQEEKQKAEEERRVRKEALKQQAAANRLDKKFGFTLNVNKACTQNFKSQTRDHRERILSKLDSKGNGAPEVGKYNPKLDALRTHMPDTIMRPETGTAGTITRSFFSQTQPNQFIICEKVLPTLEEDTRQQIALSATISPTNVQIQGQTQSVQQNSQAHDNDPHNQGTPQKAQNQDAGGGQSPNANDSPTSGNGGQDGGQVKEQIQIINEQNHPRTAVGGERKKRPWDLDNYGQLAYQNMTVSPRYHLVIDRPIENDSDTRKLFTQPLNSNQYLVRRGQYPDKPVQARIAKVLDASKMQGRLDFTMKDILRKSMKQENLTTASTPRQSNKLRSQSIDFKSLMNNSQGNNGFGLSGFNSPASVKSFTNDLLSEKKLQMGVLTSLSWSQSKNFINIPKMIERVPGEFFIGTYPTQASYDLPTCIGEDINKLPRFHKMSGRYRRLHGNLLRNMNNLQKADPSTDGAPPEARPVNINYENMLSGYERLGHMKKLSVPFDMGKAKARDMGMLMQTEQYKNILYDNYKQQVEEMFAPSSIMSPLGSARKSMTAVGKKRLHKRGTAHRKKSVLD</sequence>
<protein>
    <submittedName>
        <fullName evidence="3">Uncharacterized protein</fullName>
    </submittedName>
</protein>
<evidence type="ECO:0000256" key="1">
    <source>
        <dbReference type="SAM" id="Coils"/>
    </source>
</evidence>
<keyword evidence="4" id="KW-1185">Reference proteome</keyword>
<comment type="caution">
    <text evidence="3">The sequence shown here is derived from an EMBL/GenBank/DDBJ whole genome shotgun (WGS) entry which is preliminary data.</text>
</comment>
<keyword evidence="1" id="KW-0175">Coiled coil</keyword>
<accession>A0A8J8T528</accession>